<proteinExistence type="predicted"/>
<dbReference type="EMBL" id="JARJCW010000030">
    <property type="protein sequence ID" value="KAJ7209590.1"/>
    <property type="molecule type" value="Genomic_DNA"/>
</dbReference>
<name>A0AAD6VH62_9AGAR</name>
<sequence length="112" mass="12678">MATHELHKFLVYAPDKIDDGTYALRLSVRETHLVNAKQWMAEKFLLVGGAMLTPESLTTPENKKMIGSSFVCQAKNTEEVLEKIKSDVYFTFGVWDPDKIVVVPYVTITPFP</sequence>
<organism evidence="2 3">
    <name type="scientific">Mycena pura</name>
    <dbReference type="NCBI Taxonomy" id="153505"/>
    <lineage>
        <taxon>Eukaryota</taxon>
        <taxon>Fungi</taxon>
        <taxon>Dikarya</taxon>
        <taxon>Basidiomycota</taxon>
        <taxon>Agaricomycotina</taxon>
        <taxon>Agaricomycetes</taxon>
        <taxon>Agaricomycetidae</taxon>
        <taxon>Agaricales</taxon>
        <taxon>Marasmiineae</taxon>
        <taxon>Mycenaceae</taxon>
        <taxon>Mycena</taxon>
    </lineage>
</organism>
<dbReference type="Pfam" id="PF03795">
    <property type="entry name" value="YCII"/>
    <property type="match status" value="1"/>
</dbReference>
<dbReference type="AlphaFoldDB" id="A0AAD6VH62"/>
<gene>
    <name evidence="2" type="ORF">GGX14DRAFT_566092</name>
</gene>
<comment type="caution">
    <text evidence="2">The sequence shown here is derived from an EMBL/GenBank/DDBJ whole genome shotgun (WGS) entry which is preliminary data.</text>
</comment>
<protein>
    <recommendedName>
        <fullName evidence="1">YCII-related domain-containing protein</fullName>
    </recommendedName>
</protein>
<evidence type="ECO:0000259" key="1">
    <source>
        <dbReference type="Pfam" id="PF03795"/>
    </source>
</evidence>
<accession>A0AAD6VH62</accession>
<dbReference type="SUPFAM" id="SSF54909">
    <property type="entry name" value="Dimeric alpha+beta barrel"/>
    <property type="match status" value="1"/>
</dbReference>
<reference evidence="2" key="1">
    <citation type="submission" date="2023-03" db="EMBL/GenBank/DDBJ databases">
        <title>Massive genome expansion in bonnet fungi (Mycena s.s.) driven by repeated elements and novel gene families across ecological guilds.</title>
        <authorList>
            <consortium name="Lawrence Berkeley National Laboratory"/>
            <person name="Harder C.B."/>
            <person name="Miyauchi S."/>
            <person name="Viragh M."/>
            <person name="Kuo A."/>
            <person name="Thoen E."/>
            <person name="Andreopoulos B."/>
            <person name="Lu D."/>
            <person name="Skrede I."/>
            <person name="Drula E."/>
            <person name="Henrissat B."/>
            <person name="Morin E."/>
            <person name="Kohler A."/>
            <person name="Barry K."/>
            <person name="LaButti K."/>
            <person name="Morin E."/>
            <person name="Salamov A."/>
            <person name="Lipzen A."/>
            <person name="Mereny Z."/>
            <person name="Hegedus B."/>
            <person name="Baldrian P."/>
            <person name="Stursova M."/>
            <person name="Weitz H."/>
            <person name="Taylor A."/>
            <person name="Grigoriev I.V."/>
            <person name="Nagy L.G."/>
            <person name="Martin F."/>
            <person name="Kauserud H."/>
        </authorList>
    </citation>
    <scope>NUCLEOTIDE SEQUENCE</scope>
    <source>
        <strain evidence="2">9144</strain>
    </source>
</reference>
<dbReference type="InterPro" id="IPR011008">
    <property type="entry name" value="Dimeric_a/b-barrel"/>
</dbReference>
<dbReference type="PANTHER" id="PTHR33606:SF3">
    <property type="entry name" value="PROTEIN YCII"/>
    <property type="match status" value="1"/>
</dbReference>
<dbReference type="Proteomes" id="UP001219525">
    <property type="component" value="Unassembled WGS sequence"/>
</dbReference>
<keyword evidence="3" id="KW-1185">Reference proteome</keyword>
<dbReference type="PANTHER" id="PTHR33606">
    <property type="entry name" value="PROTEIN YCII"/>
    <property type="match status" value="1"/>
</dbReference>
<dbReference type="InterPro" id="IPR051807">
    <property type="entry name" value="Sec-metab_biosynth-assoc"/>
</dbReference>
<feature type="domain" description="YCII-related" evidence="1">
    <location>
        <begin position="19"/>
        <end position="95"/>
    </location>
</feature>
<dbReference type="Gene3D" id="3.30.70.1060">
    <property type="entry name" value="Dimeric alpha+beta barrel"/>
    <property type="match status" value="1"/>
</dbReference>
<evidence type="ECO:0000313" key="3">
    <source>
        <dbReference type="Proteomes" id="UP001219525"/>
    </source>
</evidence>
<evidence type="ECO:0000313" key="2">
    <source>
        <dbReference type="EMBL" id="KAJ7209590.1"/>
    </source>
</evidence>
<dbReference type="InterPro" id="IPR005545">
    <property type="entry name" value="YCII"/>
</dbReference>